<dbReference type="RefSeq" id="WP_092860249.1">
    <property type="nucleotide sequence ID" value="NZ_FOQH01000005.1"/>
</dbReference>
<name>A0A1I3H0C7_9RHOB</name>
<dbReference type="Gene3D" id="3.40.50.2000">
    <property type="entry name" value="Glycogen Phosphorylase B"/>
    <property type="match status" value="2"/>
</dbReference>
<dbReference type="GO" id="GO:0005829">
    <property type="term" value="C:cytosol"/>
    <property type="evidence" value="ECO:0007669"/>
    <property type="project" value="TreeGrafter"/>
</dbReference>
<dbReference type="InterPro" id="IPR001296">
    <property type="entry name" value="Glyco_trans_1"/>
</dbReference>
<dbReference type="STRING" id="1114924.SAMN05216258_105441"/>
<dbReference type="Pfam" id="PF08323">
    <property type="entry name" value="Glyco_transf_5"/>
    <property type="match status" value="1"/>
</dbReference>
<proteinExistence type="inferred from homology"/>
<organism evidence="11 12">
    <name type="scientific">Albimonas pacifica</name>
    <dbReference type="NCBI Taxonomy" id="1114924"/>
    <lineage>
        <taxon>Bacteria</taxon>
        <taxon>Pseudomonadati</taxon>
        <taxon>Pseudomonadota</taxon>
        <taxon>Alphaproteobacteria</taxon>
        <taxon>Rhodobacterales</taxon>
        <taxon>Paracoccaceae</taxon>
        <taxon>Albimonas</taxon>
    </lineage>
</organism>
<protein>
    <recommendedName>
        <fullName evidence="8">Glycogen synthase</fullName>
        <ecNumber evidence="8">2.4.1.21</ecNumber>
    </recommendedName>
    <alternativeName>
        <fullName evidence="8">Starch [bacterial glycogen] synthase</fullName>
    </alternativeName>
</protein>
<evidence type="ECO:0000313" key="12">
    <source>
        <dbReference type="Proteomes" id="UP000199377"/>
    </source>
</evidence>
<dbReference type="AlphaFoldDB" id="A0A1I3H0C7"/>
<keyword evidence="6 8" id="KW-0808">Transferase</keyword>
<dbReference type="GO" id="GO:0009011">
    <property type="term" value="F:alpha-1,4-glucan glucosyltransferase (ADP-glucose donor) activity"/>
    <property type="evidence" value="ECO:0007669"/>
    <property type="project" value="UniProtKB-UniRule"/>
</dbReference>
<keyword evidence="12" id="KW-1185">Reference proteome</keyword>
<evidence type="ECO:0000259" key="10">
    <source>
        <dbReference type="Pfam" id="PF08323"/>
    </source>
</evidence>
<dbReference type="InterPro" id="IPR011835">
    <property type="entry name" value="GS/SS"/>
</dbReference>
<comment type="similarity">
    <text evidence="4 8">Belongs to the glycosyltransferase 1 family. Bacterial/plant glycogen synthase subfamily.</text>
</comment>
<feature type="domain" description="Glycosyl transferase family 1" evidence="9">
    <location>
        <begin position="284"/>
        <end position="448"/>
    </location>
</feature>
<dbReference type="HAMAP" id="MF_00484">
    <property type="entry name" value="Glycogen_synth"/>
    <property type="match status" value="1"/>
</dbReference>
<comment type="pathway">
    <text evidence="3 8">Glycan biosynthesis; glycogen biosynthesis.</text>
</comment>
<dbReference type="InterPro" id="IPR013534">
    <property type="entry name" value="Starch_synth_cat_dom"/>
</dbReference>
<evidence type="ECO:0000256" key="3">
    <source>
        <dbReference type="ARBA" id="ARBA00004964"/>
    </source>
</evidence>
<evidence type="ECO:0000256" key="1">
    <source>
        <dbReference type="ARBA" id="ARBA00001478"/>
    </source>
</evidence>
<dbReference type="OrthoDB" id="9808590at2"/>
<evidence type="ECO:0000313" key="11">
    <source>
        <dbReference type="EMBL" id="SFI29215.1"/>
    </source>
</evidence>
<keyword evidence="5 8" id="KW-0328">Glycosyltransferase</keyword>
<comment type="catalytic activity">
    <reaction evidence="1 8">
        <text>[(1-&gt;4)-alpha-D-glucosyl](n) + ADP-alpha-D-glucose = [(1-&gt;4)-alpha-D-glucosyl](n+1) + ADP + H(+)</text>
        <dbReference type="Rhea" id="RHEA:18189"/>
        <dbReference type="Rhea" id="RHEA-COMP:9584"/>
        <dbReference type="Rhea" id="RHEA-COMP:9587"/>
        <dbReference type="ChEBI" id="CHEBI:15378"/>
        <dbReference type="ChEBI" id="CHEBI:15444"/>
        <dbReference type="ChEBI" id="CHEBI:57498"/>
        <dbReference type="ChEBI" id="CHEBI:456216"/>
        <dbReference type="EC" id="2.4.1.21"/>
    </reaction>
</comment>
<dbReference type="Proteomes" id="UP000199377">
    <property type="component" value="Unassembled WGS sequence"/>
</dbReference>
<evidence type="ECO:0000256" key="6">
    <source>
        <dbReference type="ARBA" id="ARBA00022679"/>
    </source>
</evidence>
<dbReference type="PANTHER" id="PTHR45825">
    <property type="entry name" value="GRANULE-BOUND STARCH SYNTHASE 1, CHLOROPLASTIC/AMYLOPLASTIC"/>
    <property type="match status" value="1"/>
</dbReference>
<dbReference type="SUPFAM" id="SSF53756">
    <property type="entry name" value="UDP-Glycosyltransferase/glycogen phosphorylase"/>
    <property type="match status" value="1"/>
</dbReference>
<dbReference type="NCBIfam" id="NF001899">
    <property type="entry name" value="PRK00654.1-2"/>
    <property type="match status" value="1"/>
</dbReference>
<evidence type="ECO:0000256" key="5">
    <source>
        <dbReference type="ARBA" id="ARBA00022676"/>
    </source>
</evidence>
<dbReference type="UniPathway" id="UPA00164"/>
<gene>
    <name evidence="8" type="primary">glgA</name>
    <name evidence="11" type="ORF">SAMN05216258_105441</name>
</gene>
<evidence type="ECO:0000256" key="4">
    <source>
        <dbReference type="ARBA" id="ARBA00010281"/>
    </source>
</evidence>
<evidence type="ECO:0000256" key="7">
    <source>
        <dbReference type="ARBA" id="ARBA00023056"/>
    </source>
</evidence>
<evidence type="ECO:0000256" key="8">
    <source>
        <dbReference type="HAMAP-Rule" id="MF_00484"/>
    </source>
</evidence>
<dbReference type="Pfam" id="PF00534">
    <property type="entry name" value="Glycos_transf_1"/>
    <property type="match status" value="1"/>
</dbReference>
<comment type="function">
    <text evidence="2 8">Synthesizes alpha-1,4-glucan chains using ADP-glucose.</text>
</comment>
<dbReference type="EC" id="2.4.1.21" evidence="8"/>
<keyword evidence="7 8" id="KW-0320">Glycogen biosynthesis</keyword>
<evidence type="ECO:0000256" key="2">
    <source>
        <dbReference type="ARBA" id="ARBA00002764"/>
    </source>
</evidence>
<reference evidence="11 12" key="1">
    <citation type="submission" date="2016-10" db="EMBL/GenBank/DDBJ databases">
        <authorList>
            <person name="de Groot N.N."/>
        </authorList>
    </citation>
    <scope>NUCLEOTIDE SEQUENCE [LARGE SCALE GENOMIC DNA]</scope>
    <source>
        <strain evidence="11 12">CGMCC 1.11030</strain>
    </source>
</reference>
<dbReference type="CDD" id="cd03791">
    <property type="entry name" value="GT5_Glycogen_synthase_DULL1-like"/>
    <property type="match status" value="1"/>
</dbReference>
<evidence type="ECO:0000259" key="9">
    <source>
        <dbReference type="Pfam" id="PF00534"/>
    </source>
</evidence>
<feature type="binding site" evidence="8">
    <location>
        <position position="15"/>
    </location>
    <ligand>
        <name>ADP-alpha-D-glucose</name>
        <dbReference type="ChEBI" id="CHEBI:57498"/>
    </ligand>
</feature>
<accession>A0A1I3H0C7</accession>
<dbReference type="NCBIfam" id="TIGR02095">
    <property type="entry name" value="glgA"/>
    <property type="match status" value="1"/>
</dbReference>
<dbReference type="PANTHER" id="PTHR45825:SF11">
    <property type="entry name" value="ALPHA AMYLASE DOMAIN-CONTAINING PROTEIN"/>
    <property type="match status" value="1"/>
</dbReference>
<feature type="domain" description="Starch synthase catalytic" evidence="10">
    <location>
        <begin position="2"/>
        <end position="233"/>
    </location>
</feature>
<sequence length="476" mass="50511">MQILSVVSECAPLVKTGGLADVAGALPGALAPLGVRMRTLLPAYPGLAERLEGARAHAWSTPFGAVRLLEGEAEGLDLILAQSPLYDRAGGPYTGPDRRDWPDNHLRFGLLSWLGAGVAAWGLDGWRADAVHAHDWQAGLVPTYLRLIGPEAPRAVITIHNVAFQGMFGAETLPALSLPQAMFSPEHVEFHGRVSFLKGGLAHAERITTVSPTYARELLTPSFGWGLDGLLRHRASDLEGILNGIDTTVWDPATDRALAVNYDRPRLKAPNREAVCARFGIEPAPGAPLFCVVSRMTRQKGLDLLIEALPALLEEGAALAVIGSGDEDLEQAFLAAAAAHPDRIGVEIGYDEPASHLLQAGADAILIPSRFEPCGLTQLIGLRYGTAPVAARTGGLADTIVDANAAALRSGAATGFLHAPDDVADLAQAIRRTCDVHRDAKAWSKLTRKAMSHPVGWDESAQAYAALYRRIAPAAA</sequence>
<dbReference type="EMBL" id="FOQH01000005">
    <property type="protein sequence ID" value="SFI29215.1"/>
    <property type="molecule type" value="Genomic_DNA"/>
</dbReference>
<dbReference type="GO" id="GO:0005978">
    <property type="term" value="P:glycogen biosynthetic process"/>
    <property type="evidence" value="ECO:0007669"/>
    <property type="project" value="UniProtKB-UniRule"/>
</dbReference>
<dbReference type="GO" id="GO:0004373">
    <property type="term" value="F:alpha-1,4-glucan glucosyltransferase (UDP-glucose donor) activity"/>
    <property type="evidence" value="ECO:0007669"/>
    <property type="project" value="InterPro"/>
</dbReference>